<keyword evidence="3" id="KW-1185">Reference proteome</keyword>
<organism evidence="2 3">
    <name type="scientific">Helicobacter canis NCTC 12740</name>
    <dbReference type="NCBI Taxonomy" id="1357399"/>
    <lineage>
        <taxon>Bacteria</taxon>
        <taxon>Pseudomonadati</taxon>
        <taxon>Campylobacterota</taxon>
        <taxon>Epsilonproteobacteria</taxon>
        <taxon>Campylobacterales</taxon>
        <taxon>Helicobacteraceae</taxon>
        <taxon>Helicobacter</taxon>
    </lineage>
</organism>
<feature type="coiled-coil region" evidence="1">
    <location>
        <begin position="105"/>
        <end position="132"/>
    </location>
</feature>
<protein>
    <submittedName>
        <fullName evidence="2">Uncharacterized protein</fullName>
    </submittedName>
</protein>
<sequence>MNVTKEQIQEIKELVAKVLNLYEDKVKLDLLKIDRENTLKGEIASACEIRNKQGELQPNKVKMPLVSALIDEMFLEKNNKKEAEYVLMETYRSAISSKRVNNEALSDYVAIRESLEENAQNIKEAFKESSTLDRAILEAINYLTKTKYKELLENKKQEAGIETKPPKDMTAVMELIKELEKMLSK</sequence>
<keyword evidence="1" id="KW-0175">Coiled coil</keyword>
<comment type="caution">
    <text evidence="2">The sequence shown here is derived from an EMBL/GenBank/DDBJ whole genome shotgun (WGS) entry which is preliminary data.</text>
</comment>
<dbReference type="PATRIC" id="fig|1357399.3.peg.1513"/>
<dbReference type="EMBL" id="AZJJ01000007">
    <property type="protein sequence ID" value="ETD25620.1"/>
    <property type="molecule type" value="Genomic_DNA"/>
</dbReference>
<dbReference type="HOGENOM" id="CLU_1459414_0_0_7"/>
<dbReference type="RefSeq" id="WP_023930461.1">
    <property type="nucleotide sequence ID" value="NZ_KI669458.1"/>
</dbReference>
<dbReference type="AlphaFoldDB" id="V8CF28"/>
<reference evidence="2 3" key="1">
    <citation type="submission" date="2013-10" db="EMBL/GenBank/DDBJ databases">
        <title>The Genome Sequence of Helicobacter canis NCTC 12740.</title>
        <authorList>
            <consortium name="The Broad Institute Genomics Platform"/>
            <person name="Earl A."/>
            <person name="Fox J.G."/>
            <person name="Shen Z."/>
            <person name="Young S.K."/>
            <person name="Zeng Q."/>
            <person name="Gargeya S."/>
            <person name="Fitzgerald M."/>
            <person name="Abouelleil A."/>
            <person name="Alvarado L."/>
            <person name="Chapman S.B."/>
            <person name="Gainer-Dewar J."/>
            <person name="Goldberg J."/>
            <person name="Griggs A."/>
            <person name="Gujja S."/>
            <person name="Hansen M."/>
            <person name="Howarth C."/>
            <person name="Imamovic A."/>
            <person name="Ireland A."/>
            <person name="Larimer J."/>
            <person name="McCowan C."/>
            <person name="Murphy C."/>
            <person name="Pearson M."/>
            <person name="Poon T.W."/>
            <person name="Priest M."/>
            <person name="Roberts A."/>
            <person name="Saif S."/>
            <person name="Shea T."/>
            <person name="Sykes S."/>
            <person name="Wortman J."/>
            <person name="Nusbaum C."/>
            <person name="Birren B."/>
        </authorList>
    </citation>
    <scope>NUCLEOTIDE SEQUENCE [LARGE SCALE GENOMIC DNA]</scope>
    <source>
        <strain evidence="2 3">NCTC 12740</strain>
    </source>
</reference>
<dbReference type="STRING" id="1357399.HMPREF2087_01448"/>
<evidence type="ECO:0000313" key="2">
    <source>
        <dbReference type="EMBL" id="ETD25620.1"/>
    </source>
</evidence>
<accession>V8CF28</accession>
<proteinExistence type="predicted"/>
<dbReference type="Proteomes" id="UP000018688">
    <property type="component" value="Unassembled WGS sequence"/>
</dbReference>
<dbReference type="OrthoDB" id="5325987at2"/>
<gene>
    <name evidence="2" type="ORF">HMPREF2087_01448</name>
</gene>
<name>V8CF28_9HELI</name>
<evidence type="ECO:0000313" key="3">
    <source>
        <dbReference type="Proteomes" id="UP000018688"/>
    </source>
</evidence>
<evidence type="ECO:0000256" key="1">
    <source>
        <dbReference type="SAM" id="Coils"/>
    </source>
</evidence>